<organism evidence="1 2">
    <name type="scientific">Sphaerodactylus townsendi</name>
    <dbReference type="NCBI Taxonomy" id="933632"/>
    <lineage>
        <taxon>Eukaryota</taxon>
        <taxon>Metazoa</taxon>
        <taxon>Chordata</taxon>
        <taxon>Craniata</taxon>
        <taxon>Vertebrata</taxon>
        <taxon>Euteleostomi</taxon>
        <taxon>Lepidosauria</taxon>
        <taxon>Squamata</taxon>
        <taxon>Bifurcata</taxon>
        <taxon>Gekkota</taxon>
        <taxon>Sphaerodactylidae</taxon>
        <taxon>Sphaerodactylus</taxon>
    </lineage>
</organism>
<proteinExistence type="predicted"/>
<sequence length="231" mass="25025">MGSLRAGGGVVAASALLHYRRAAGVSRVRALEEVQAEGRCALFVEAQAVVLRCWFGASSPLTEKLTIDWTYRALAGGALEPGRAPSADRVSLGPRRRAGCKPAMASIVISDPRMEDNGTFTCSVKNPPDVHHSLPQVVLTVTQRGSSSQLSSAGLLSLLVFLPSAVVVAALLVRIDLPRRSRSAQQREEVCLQDVLHEVVDEPELTEWLKRKQGWPGRCVQCLDTDDEDPY</sequence>
<name>A0ACB8EY43_9SAUR</name>
<evidence type="ECO:0000313" key="1">
    <source>
        <dbReference type="EMBL" id="KAH7997938.1"/>
    </source>
</evidence>
<protein>
    <submittedName>
        <fullName evidence="1">Uncharacterized protein</fullName>
    </submittedName>
</protein>
<comment type="caution">
    <text evidence="1">The sequence shown here is derived from an EMBL/GenBank/DDBJ whole genome shotgun (WGS) entry which is preliminary data.</text>
</comment>
<dbReference type="Proteomes" id="UP000827872">
    <property type="component" value="Linkage Group LG12"/>
</dbReference>
<accession>A0ACB8EY43</accession>
<dbReference type="EMBL" id="CM037625">
    <property type="protein sequence ID" value="KAH7997938.1"/>
    <property type="molecule type" value="Genomic_DNA"/>
</dbReference>
<gene>
    <name evidence="1" type="ORF">K3G42_010652</name>
</gene>
<evidence type="ECO:0000313" key="2">
    <source>
        <dbReference type="Proteomes" id="UP000827872"/>
    </source>
</evidence>
<keyword evidence="2" id="KW-1185">Reference proteome</keyword>
<reference evidence="1" key="1">
    <citation type="submission" date="2021-08" db="EMBL/GenBank/DDBJ databases">
        <title>The first chromosome-level gecko genome reveals the dynamic sex chromosomes of Neotropical dwarf geckos (Sphaerodactylidae: Sphaerodactylus).</title>
        <authorList>
            <person name="Pinto B.J."/>
            <person name="Keating S.E."/>
            <person name="Gamble T."/>
        </authorList>
    </citation>
    <scope>NUCLEOTIDE SEQUENCE</scope>
    <source>
        <strain evidence="1">TG3544</strain>
    </source>
</reference>